<evidence type="ECO:0000313" key="5">
    <source>
        <dbReference type="Proteomes" id="UP000517916"/>
    </source>
</evidence>
<feature type="transmembrane region" description="Helical" evidence="1">
    <location>
        <begin position="187"/>
        <end position="211"/>
    </location>
</feature>
<comment type="caution">
    <text evidence="4">The sequence shown here is derived from an EMBL/GenBank/DDBJ whole genome shotgun (WGS) entry which is preliminary data.</text>
</comment>
<sequence length="227" mass="23614">MYWVTGRKVLLRTAVAAVLVAALSGCVRMQATMVVSPDYKVSGTVVAASVPTSPTDRGPQLSIPGDLGDQVLIQPYSADGYVGTQLSFSGLDFDQVTNLVNGSSPVRGSYALSVRRVGDVVAFTGSVDLSKVPAQRCDVRISVTFPAEPTSATGSVSDTTVNWQPKAGAVTALAATSDLSTLATAEWLRWSVLVAGVLVASVAVVGGLAVLAHRRALRARRVAATRR</sequence>
<evidence type="ECO:0000259" key="3">
    <source>
        <dbReference type="Pfam" id="PF21946"/>
    </source>
</evidence>
<keyword evidence="1" id="KW-0812">Transmembrane</keyword>
<dbReference type="PROSITE" id="PS51257">
    <property type="entry name" value="PROKAR_LIPOPROTEIN"/>
    <property type="match status" value="1"/>
</dbReference>
<evidence type="ECO:0000313" key="4">
    <source>
        <dbReference type="EMBL" id="MBA8925266.1"/>
    </source>
</evidence>
<evidence type="ECO:0000256" key="1">
    <source>
        <dbReference type="SAM" id="Phobius"/>
    </source>
</evidence>
<keyword evidence="2" id="KW-0732">Signal</keyword>
<protein>
    <recommendedName>
        <fullName evidence="3">LppM domain-containing protein</fullName>
    </recommendedName>
</protein>
<proteinExistence type="predicted"/>
<feature type="signal peptide" evidence="2">
    <location>
        <begin position="1"/>
        <end position="31"/>
    </location>
</feature>
<organism evidence="4 5">
    <name type="scientific">Kutzneria viridogrisea</name>
    <dbReference type="NCBI Taxonomy" id="47990"/>
    <lineage>
        <taxon>Bacteria</taxon>
        <taxon>Bacillati</taxon>
        <taxon>Actinomycetota</taxon>
        <taxon>Actinomycetes</taxon>
        <taxon>Pseudonocardiales</taxon>
        <taxon>Pseudonocardiaceae</taxon>
        <taxon>Kutzneria</taxon>
    </lineage>
</organism>
<gene>
    <name evidence="4" type="ORF">BC739_002465</name>
</gene>
<feature type="domain" description="LppM" evidence="3">
    <location>
        <begin position="28"/>
        <end position="177"/>
    </location>
</feature>
<dbReference type="InterPro" id="IPR053807">
    <property type="entry name" value="LppM"/>
</dbReference>
<dbReference type="Proteomes" id="UP000517916">
    <property type="component" value="Unassembled WGS sequence"/>
</dbReference>
<dbReference type="Pfam" id="PF21946">
    <property type="entry name" value="LppM"/>
    <property type="match status" value="1"/>
</dbReference>
<keyword evidence="1" id="KW-0472">Membrane</keyword>
<reference evidence="4 5" key="1">
    <citation type="submission" date="2020-08" db="EMBL/GenBank/DDBJ databases">
        <title>Genomic Encyclopedia of Archaeal and Bacterial Type Strains, Phase II (KMG-II): from individual species to whole genera.</title>
        <authorList>
            <person name="Goeker M."/>
        </authorList>
    </citation>
    <scope>NUCLEOTIDE SEQUENCE [LARGE SCALE GENOMIC DNA]</scope>
    <source>
        <strain evidence="4 5">DSM 43850</strain>
    </source>
</reference>
<dbReference type="RefSeq" id="WP_025359962.1">
    <property type="nucleotide sequence ID" value="NZ_BAAABQ010000084.1"/>
</dbReference>
<keyword evidence="1" id="KW-1133">Transmembrane helix</keyword>
<evidence type="ECO:0000256" key="2">
    <source>
        <dbReference type="SAM" id="SignalP"/>
    </source>
</evidence>
<name>A0ABR6BEW5_9PSEU</name>
<dbReference type="EMBL" id="JACJID010000002">
    <property type="protein sequence ID" value="MBA8925266.1"/>
    <property type="molecule type" value="Genomic_DNA"/>
</dbReference>
<feature type="chain" id="PRO_5046618380" description="LppM domain-containing protein" evidence="2">
    <location>
        <begin position="32"/>
        <end position="227"/>
    </location>
</feature>
<keyword evidence="5" id="KW-1185">Reference proteome</keyword>
<accession>A0ABR6BEW5</accession>